<dbReference type="EMBL" id="CAWUPB010001173">
    <property type="protein sequence ID" value="CAK7347806.1"/>
    <property type="molecule type" value="Genomic_DNA"/>
</dbReference>
<evidence type="ECO:0000313" key="2">
    <source>
        <dbReference type="EMBL" id="CAK7347806.1"/>
    </source>
</evidence>
<dbReference type="Pfam" id="PF00917">
    <property type="entry name" value="MATH"/>
    <property type="match status" value="1"/>
</dbReference>
<dbReference type="PANTHER" id="PTHR46162:SF48">
    <property type="entry name" value="MATH DOMAIN-CONTAINING PROTEIN"/>
    <property type="match status" value="1"/>
</dbReference>
<organism evidence="2 3">
    <name type="scientific">Dovyalis caffra</name>
    <dbReference type="NCBI Taxonomy" id="77055"/>
    <lineage>
        <taxon>Eukaryota</taxon>
        <taxon>Viridiplantae</taxon>
        <taxon>Streptophyta</taxon>
        <taxon>Embryophyta</taxon>
        <taxon>Tracheophyta</taxon>
        <taxon>Spermatophyta</taxon>
        <taxon>Magnoliopsida</taxon>
        <taxon>eudicotyledons</taxon>
        <taxon>Gunneridae</taxon>
        <taxon>Pentapetalae</taxon>
        <taxon>rosids</taxon>
        <taxon>fabids</taxon>
        <taxon>Malpighiales</taxon>
        <taxon>Salicaceae</taxon>
        <taxon>Flacourtieae</taxon>
        <taxon>Dovyalis</taxon>
    </lineage>
</organism>
<dbReference type="Proteomes" id="UP001314170">
    <property type="component" value="Unassembled WGS sequence"/>
</dbReference>
<evidence type="ECO:0000313" key="3">
    <source>
        <dbReference type="Proteomes" id="UP001314170"/>
    </source>
</evidence>
<sequence length="132" mass="15110">MKTEWGFHQWLSLETFNDASNGYLVDDCYVFGAKLFVIKPTGKWELVSMVKKAANASLTWKIEDFSELDKSFYFSKAFTVGERMSFWMTSSGHTLGFHKFMPLGDLHEVSKGYIMNDTLIVEVEILTLSVSK</sequence>
<gene>
    <name evidence="2" type="ORF">DCAF_LOCUS20495</name>
</gene>
<dbReference type="PANTHER" id="PTHR46162">
    <property type="entry name" value="TRAF-LIKE FAMILY PROTEIN"/>
    <property type="match status" value="1"/>
</dbReference>
<comment type="caution">
    <text evidence="2">The sequence shown here is derived from an EMBL/GenBank/DDBJ whole genome shotgun (WGS) entry which is preliminary data.</text>
</comment>
<protein>
    <recommendedName>
        <fullName evidence="1">MATH domain-containing protein</fullName>
    </recommendedName>
</protein>
<dbReference type="CDD" id="cd00121">
    <property type="entry name" value="MATH"/>
    <property type="match status" value="1"/>
</dbReference>
<proteinExistence type="predicted"/>
<dbReference type="PROSITE" id="PS50144">
    <property type="entry name" value="MATH"/>
    <property type="match status" value="2"/>
</dbReference>
<feature type="domain" description="MATH" evidence="1">
    <location>
        <begin position="55"/>
        <end position="132"/>
    </location>
</feature>
<dbReference type="InterPro" id="IPR002083">
    <property type="entry name" value="MATH/TRAF_dom"/>
</dbReference>
<dbReference type="AlphaFoldDB" id="A0AAV1SBL6"/>
<reference evidence="2 3" key="1">
    <citation type="submission" date="2024-01" db="EMBL/GenBank/DDBJ databases">
        <authorList>
            <person name="Waweru B."/>
        </authorList>
    </citation>
    <scope>NUCLEOTIDE SEQUENCE [LARGE SCALE GENOMIC DNA]</scope>
</reference>
<feature type="domain" description="MATH" evidence="1">
    <location>
        <begin position="1"/>
        <end position="35"/>
    </location>
</feature>
<evidence type="ECO:0000259" key="1">
    <source>
        <dbReference type="PROSITE" id="PS50144"/>
    </source>
</evidence>
<dbReference type="InterPro" id="IPR008974">
    <property type="entry name" value="TRAF-like"/>
</dbReference>
<dbReference type="SUPFAM" id="SSF49599">
    <property type="entry name" value="TRAF domain-like"/>
    <property type="match status" value="2"/>
</dbReference>
<keyword evidence="3" id="KW-1185">Reference proteome</keyword>
<accession>A0AAV1SBL6</accession>
<dbReference type="Gene3D" id="2.60.210.10">
    <property type="entry name" value="Apoptosis, Tumor Necrosis Factor Receptor Associated Protein 2, Chain A"/>
    <property type="match status" value="2"/>
</dbReference>
<name>A0AAV1SBL6_9ROSI</name>